<dbReference type="PROSITE" id="PS51318">
    <property type="entry name" value="TAT"/>
    <property type="match status" value="1"/>
</dbReference>
<evidence type="ECO:0000313" key="3">
    <source>
        <dbReference type="EMBL" id="MDR6334412.1"/>
    </source>
</evidence>
<evidence type="ECO:0000256" key="1">
    <source>
        <dbReference type="SAM" id="SignalP"/>
    </source>
</evidence>
<protein>
    <recommendedName>
        <fullName evidence="6">Twin-arginine translocation signal domain-containing protein</fullName>
    </recommendedName>
</protein>
<dbReference type="RefSeq" id="WP_281808417.1">
    <property type="nucleotide sequence ID" value="NZ_BSDO01000004.1"/>
</dbReference>
<keyword evidence="1" id="KW-0732">Signal</keyword>
<dbReference type="NCBIfam" id="TIGR01409">
    <property type="entry name" value="TAT_signal_seq"/>
    <property type="match status" value="1"/>
</dbReference>
<name>A0A9W6CMQ6_XANFL</name>
<evidence type="ECO:0000313" key="5">
    <source>
        <dbReference type="Proteomes" id="UP001245370"/>
    </source>
</evidence>
<evidence type="ECO:0000313" key="4">
    <source>
        <dbReference type="Proteomes" id="UP001144397"/>
    </source>
</evidence>
<gene>
    <name evidence="3" type="ORF">GGQ86_002894</name>
    <name evidence="2" type="ORF">XFLAVUS301_32430</name>
</gene>
<keyword evidence="5" id="KW-1185">Reference proteome</keyword>
<evidence type="ECO:0008006" key="6">
    <source>
        <dbReference type="Google" id="ProtNLM"/>
    </source>
</evidence>
<proteinExistence type="predicted"/>
<dbReference type="InterPro" id="IPR006311">
    <property type="entry name" value="TAT_signal"/>
</dbReference>
<dbReference type="GeneID" id="95764027"/>
<accession>A0A9W6CMQ6</accession>
<dbReference type="EMBL" id="JAVDPY010000005">
    <property type="protein sequence ID" value="MDR6334412.1"/>
    <property type="molecule type" value="Genomic_DNA"/>
</dbReference>
<dbReference type="Proteomes" id="UP001245370">
    <property type="component" value="Unassembled WGS sequence"/>
</dbReference>
<dbReference type="Proteomes" id="UP001144397">
    <property type="component" value="Unassembled WGS sequence"/>
</dbReference>
<evidence type="ECO:0000313" key="2">
    <source>
        <dbReference type="EMBL" id="GLI23569.1"/>
    </source>
</evidence>
<comment type="caution">
    <text evidence="2">The sequence shown here is derived from an EMBL/GenBank/DDBJ whole genome shotgun (WGS) entry which is preliminary data.</text>
</comment>
<feature type="signal peptide" evidence="1">
    <location>
        <begin position="1"/>
        <end position="39"/>
    </location>
</feature>
<reference evidence="2" key="1">
    <citation type="submission" date="2022-12" db="EMBL/GenBank/DDBJ databases">
        <title>Reference genome sequencing for broad-spectrum identification of bacterial and archaeal isolates by mass spectrometry.</title>
        <authorList>
            <person name="Sekiguchi Y."/>
            <person name="Tourlousse D.M."/>
        </authorList>
    </citation>
    <scope>NUCLEOTIDE SEQUENCE</scope>
    <source>
        <strain evidence="2">301</strain>
    </source>
</reference>
<organism evidence="2 4">
    <name type="scientific">Xanthobacter flavus</name>
    <dbReference type="NCBI Taxonomy" id="281"/>
    <lineage>
        <taxon>Bacteria</taxon>
        <taxon>Pseudomonadati</taxon>
        <taxon>Pseudomonadota</taxon>
        <taxon>Alphaproteobacteria</taxon>
        <taxon>Hyphomicrobiales</taxon>
        <taxon>Xanthobacteraceae</taxon>
        <taxon>Xanthobacter</taxon>
    </lineage>
</organism>
<dbReference type="InterPro" id="IPR019546">
    <property type="entry name" value="TAT_signal_bac_arc"/>
</dbReference>
<sequence length="129" mass="13032">MSDPRPSRRALLKGTAMTGAAAALLAIPAAALQPDPVFAAIAAHGSAHKRIMAMDSTDAGFDALMDEEDGLWKAFCACRPTTPEGLAAYAAHAAAYPDLDVLPGSCGLSQVISNVAEALSALGMGGAHV</sequence>
<feature type="chain" id="PRO_5040726370" description="Twin-arginine translocation signal domain-containing protein" evidence="1">
    <location>
        <begin position="40"/>
        <end position="129"/>
    </location>
</feature>
<reference evidence="3 5" key="2">
    <citation type="submission" date="2023-07" db="EMBL/GenBank/DDBJ databases">
        <title>Genomic Encyclopedia of Type Strains, Phase IV (KMG-IV): sequencing the most valuable type-strain genomes for metagenomic binning, comparative biology and taxonomic classification.</title>
        <authorList>
            <person name="Goeker M."/>
        </authorList>
    </citation>
    <scope>NUCLEOTIDE SEQUENCE [LARGE SCALE GENOMIC DNA]</scope>
    <source>
        <strain evidence="3 5">DSM 338</strain>
    </source>
</reference>
<dbReference type="AlphaFoldDB" id="A0A9W6CMQ6"/>
<dbReference type="EMBL" id="BSDO01000004">
    <property type="protein sequence ID" value="GLI23569.1"/>
    <property type="molecule type" value="Genomic_DNA"/>
</dbReference>